<dbReference type="PANTHER" id="PTHR43523">
    <property type="entry name" value="GLUCOSE-1-PHOSPHATE ADENYLYLTRANSFERASE-RELATED"/>
    <property type="match status" value="1"/>
</dbReference>
<dbReference type="InterPro" id="IPR056818">
    <property type="entry name" value="GlmU/GlgC-like_hexapep"/>
</dbReference>
<protein>
    <submittedName>
        <fullName evidence="5">Glucose-1-phosphate adenylyltransferase subunit GlgD</fullName>
        <ecNumber evidence="5">2.7.7.27</ecNumber>
    </submittedName>
</protein>
<evidence type="ECO:0000259" key="3">
    <source>
        <dbReference type="Pfam" id="PF00483"/>
    </source>
</evidence>
<dbReference type="CDD" id="cd02508">
    <property type="entry name" value="ADP_Glucose_PP"/>
    <property type="match status" value="1"/>
</dbReference>
<dbReference type="SUPFAM" id="SSF53448">
    <property type="entry name" value="Nucleotide-diphospho-sugar transferases"/>
    <property type="match status" value="1"/>
</dbReference>
<feature type="domain" description="Nucleotidyl transferase" evidence="3">
    <location>
        <begin position="31"/>
        <end position="158"/>
    </location>
</feature>
<reference evidence="5 6" key="1">
    <citation type="submission" date="2018-08" db="EMBL/GenBank/DDBJ databases">
        <title>A genome reference for cultivated species of the human gut microbiota.</title>
        <authorList>
            <person name="Zou Y."/>
            <person name="Xue W."/>
            <person name="Luo G."/>
        </authorList>
    </citation>
    <scope>NUCLEOTIDE SEQUENCE [LARGE SCALE GENOMIC DNA]</scope>
    <source>
        <strain evidence="5 6">AM30-5LB</strain>
    </source>
</reference>
<dbReference type="PANTHER" id="PTHR43523:SF6">
    <property type="entry name" value="GLYCOGEN BIOSYNTHESIS PROTEIN GLGD"/>
    <property type="match status" value="1"/>
</dbReference>
<name>A0A414FZH6_9ACTN</name>
<sequence>MINRKAIGYITANYTSKEHSHLLECRPLASIPFMGRYRLIDFPLSNMMNAGIRTVGVVLPGNYRSLVDHLGSGREWELDRKKGGLFLLQGSAYGTAKKGIRFLLRDINTNKILFQRASEPYVVMSATNIVFNMDLSAVIDAHERSGSGVTMIYKKADRQLEDVTKLDINENGRVTDLKSGCAYGDNQFLDCFIINRDLLLELCEQYETLDYLDLFDAIRPDFGRIDVCTYEFKGLAVGMFNEESYYQRSMEMLNPDVMHQLFTHSRPIMTKAHDTPPAKYSSGSNATNSFISAGCRIDGTVRGSTLSRDVIVESGAYVANSIIMQGCVIKRGARVENAIVDKNNIVEAGTVLTGTPDNVLVVPKVAIEN</sequence>
<proteinExistence type="inferred from homology"/>
<dbReference type="Proteomes" id="UP000286050">
    <property type="component" value="Unassembled WGS sequence"/>
</dbReference>
<comment type="similarity">
    <text evidence="1">Belongs to the bacterial/plant glucose-1-phosphate adenylyltransferase family.</text>
</comment>
<dbReference type="Pfam" id="PF00483">
    <property type="entry name" value="NTP_transferase"/>
    <property type="match status" value="1"/>
</dbReference>
<accession>A0A414FZH6</accession>
<dbReference type="RefSeq" id="WP_118271114.1">
    <property type="nucleotide sequence ID" value="NZ_QSJI01000001.1"/>
</dbReference>
<dbReference type="Gene3D" id="3.90.550.10">
    <property type="entry name" value="Spore Coat Polysaccharide Biosynthesis Protein SpsA, Chain A"/>
    <property type="match status" value="1"/>
</dbReference>
<dbReference type="Gene3D" id="2.160.10.10">
    <property type="entry name" value="Hexapeptide repeat proteins"/>
    <property type="match status" value="1"/>
</dbReference>
<keyword evidence="5" id="KW-0808">Transferase</keyword>
<dbReference type="InterPro" id="IPR011832">
    <property type="entry name" value="GlgDAde_trans"/>
</dbReference>
<dbReference type="Pfam" id="PF24894">
    <property type="entry name" value="Hexapep_GlmU"/>
    <property type="match status" value="1"/>
</dbReference>
<dbReference type="AlphaFoldDB" id="A0A414FZH6"/>
<dbReference type="InterPro" id="IPR029044">
    <property type="entry name" value="Nucleotide-diphossugar_trans"/>
</dbReference>
<evidence type="ECO:0000313" key="6">
    <source>
        <dbReference type="Proteomes" id="UP000286050"/>
    </source>
</evidence>
<gene>
    <name evidence="5" type="primary">glgD</name>
    <name evidence="5" type="ORF">DW787_00065</name>
</gene>
<evidence type="ECO:0000313" key="5">
    <source>
        <dbReference type="EMBL" id="RHD57287.1"/>
    </source>
</evidence>
<dbReference type="EC" id="2.7.7.27" evidence="5"/>
<keyword evidence="2" id="KW-0320">Glycogen biosynthesis</keyword>
<dbReference type="SUPFAM" id="SSF51161">
    <property type="entry name" value="Trimeric LpxA-like enzymes"/>
    <property type="match status" value="1"/>
</dbReference>
<dbReference type="InterPro" id="IPR011004">
    <property type="entry name" value="Trimer_LpxA-like_sf"/>
</dbReference>
<evidence type="ECO:0000259" key="4">
    <source>
        <dbReference type="Pfam" id="PF24894"/>
    </source>
</evidence>
<dbReference type="EMBL" id="QSJI01000001">
    <property type="protein sequence ID" value="RHD57287.1"/>
    <property type="molecule type" value="Genomic_DNA"/>
</dbReference>
<dbReference type="GO" id="GO:0005978">
    <property type="term" value="P:glycogen biosynthetic process"/>
    <property type="evidence" value="ECO:0007669"/>
    <property type="project" value="UniProtKB-KW"/>
</dbReference>
<dbReference type="NCBIfam" id="TIGR02092">
    <property type="entry name" value="glgD"/>
    <property type="match status" value="1"/>
</dbReference>
<evidence type="ECO:0000256" key="2">
    <source>
        <dbReference type="ARBA" id="ARBA00023056"/>
    </source>
</evidence>
<keyword evidence="5" id="KW-0548">Nucleotidyltransferase</keyword>
<organism evidence="5 6">
    <name type="scientific">Collinsella intestinalis</name>
    <dbReference type="NCBI Taxonomy" id="147207"/>
    <lineage>
        <taxon>Bacteria</taxon>
        <taxon>Bacillati</taxon>
        <taxon>Actinomycetota</taxon>
        <taxon>Coriobacteriia</taxon>
        <taxon>Coriobacteriales</taxon>
        <taxon>Coriobacteriaceae</taxon>
        <taxon>Collinsella</taxon>
    </lineage>
</organism>
<dbReference type="GO" id="GO:0008878">
    <property type="term" value="F:glucose-1-phosphate adenylyltransferase activity"/>
    <property type="evidence" value="ECO:0007669"/>
    <property type="project" value="UniProtKB-EC"/>
</dbReference>
<dbReference type="InterPro" id="IPR011831">
    <property type="entry name" value="ADP-Glc_PPase"/>
</dbReference>
<dbReference type="InterPro" id="IPR005835">
    <property type="entry name" value="NTP_transferase_dom"/>
</dbReference>
<comment type="caution">
    <text evidence="5">The sequence shown here is derived from an EMBL/GenBank/DDBJ whole genome shotgun (WGS) entry which is preliminary data.</text>
</comment>
<feature type="domain" description="Glucose-1-phosphate adenylyltransferase/Bifunctional protein GlmU-like C-terminal hexapeptide" evidence="4">
    <location>
        <begin position="282"/>
        <end position="352"/>
    </location>
</feature>
<evidence type="ECO:0000256" key="1">
    <source>
        <dbReference type="ARBA" id="ARBA00010443"/>
    </source>
</evidence>
<dbReference type="CDD" id="cd04651">
    <property type="entry name" value="LbH_G1P_AT_C"/>
    <property type="match status" value="1"/>
</dbReference>